<evidence type="ECO:0000313" key="9">
    <source>
        <dbReference type="Proteomes" id="UP000655759"/>
    </source>
</evidence>
<gene>
    <name evidence="5 8" type="primary">rlmE</name>
    <name evidence="8" type="ORF">NUZ5A_50438</name>
</gene>
<dbReference type="Proteomes" id="UP000655759">
    <property type="component" value="Unassembled WGS sequence"/>
</dbReference>
<feature type="domain" description="Ribosomal RNA methyltransferase FtsJ" evidence="7">
    <location>
        <begin position="20"/>
        <end position="195"/>
    </location>
</feature>
<comment type="similarity">
    <text evidence="5">Belongs to the class I-like SAM-binding methyltransferase superfamily. RNA methyltransferase RlmE family.</text>
</comment>
<dbReference type="EMBL" id="CAJNAQ010000005">
    <property type="protein sequence ID" value="CAE6495636.1"/>
    <property type="molecule type" value="Genomic_DNA"/>
</dbReference>
<dbReference type="InterPro" id="IPR029063">
    <property type="entry name" value="SAM-dependent_MTases_sf"/>
</dbReference>
<keyword evidence="2 5" id="KW-0489">Methyltransferase</keyword>
<comment type="catalytic activity">
    <reaction evidence="5">
        <text>uridine(2552) in 23S rRNA + S-adenosyl-L-methionine = 2'-O-methyluridine(2552) in 23S rRNA + S-adenosyl-L-homocysteine + H(+)</text>
        <dbReference type="Rhea" id="RHEA:42720"/>
        <dbReference type="Rhea" id="RHEA-COMP:10202"/>
        <dbReference type="Rhea" id="RHEA-COMP:10203"/>
        <dbReference type="ChEBI" id="CHEBI:15378"/>
        <dbReference type="ChEBI" id="CHEBI:57856"/>
        <dbReference type="ChEBI" id="CHEBI:59789"/>
        <dbReference type="ChEBI" id="CHEBI:65315"/>
        <dbReference type="ChEBI" id="CHEBI:74478"/>
        <dbReference type="EC" id="2.1.1.166"/>
    </reaction>
</comment>
<evidence type="ECO:0000256" key="5">
    <source>
        <dbReference type="HAMAP-Rule" id="MF_01547"/>
    </source>
</evidence>
<evidence type="ECO:0000256" key="6">
    <source>
        <dbReference type="PIRSR" id="PIRSR005461-1"/>
    </source>
</evidence>
<comment type="subcellular location">
    <subcellularLocation>
        <location evidence="5">Cytoplasm</location>
    </subcellularLocation>
</comment>
<keyword evidence="4 5" id="KW-0949">S-adenosyl-L-methionine</keyword>
<evidence type="ECO:0000256" key="4">
    <source>
        <dbReference type="ARBA" id="ARBA00022691"/>
    </source>
</evidence>
<keyword evidence="3 5" id="KW-0808">Transferase</keyword>
<comment type="caution">
    <text evidence="8">The sequence shown here is derived from an EMBL/GenBank/DDBJ whole genome shotgun (WGS) entry which is preliminary data.</text>
</comment>
<dbReference type="AlphaFoldDB" id="A0A812EWY9"/>
<dbReference type="GO" id="GO:0005737">
    <property type="term" value="C:cytoplasm"/>
    <property type="evidence" value="ECO:0007669"/>
    <property type="project" value="UniProtKB-SubCell"/>
</dbReference>
<dbReference type="PANTHER" id="PTHR10920:SF13">
    <property type="entry name" value="PRE-RRNA 2'-O-RIBOSE RNA METHYLTRANSFERASE FTSJ3"/>
    <property type="match status" value="1"/>
</dbReference>
<evidence type="ECO:0000313" key="8">
    <source>
        <dbReference type="EMBL" id="CAE6495636.1"/>
    </source>
</evidence>
<dbReference type="InterPro" id="IPR015507">
    <property type="entry name" value="rRNA-MeTfrase_E"/>
</dbReference>
<dbReference type="Gene3D" id="3.40.50.150">
    <property type="entry name" value="Vaccinia Virus protein VP39"/>
    <property type="match status" value="1"/>
</dbReference>
<reference evidence="8" key="1">
    <citation type="submission" date="2021-02" db="EMBL/GenBank/DDBJ databases">
        <authorList>
            <person name="Han P."/>
        </authorList>
    </citation>
    <scope>NUCLEOTIDE SEQUENCE</scope>
    <source>
        <strain evidence="8">Candidatus Nitrosotenuis uzonensis 5A</strain>
    </source>
</reference>
<dbReference type="InterPro" id="IPR002877">
    <property type="entry name" value="RNA_MeTrfase_FtsJ_dom"/>
</dbReference>
<protein>
    <recommendedName>
        <fullName evidence="5">Ribosomal RNA large subunit methyltransferase E</fullName>
        <ecNumber evidence="5">2.1.1.166</ecNumber>
    </recommendedName>
    <alternativeName>
        <fullName evidence="5">23S rRNA Um2552 methyltransferase</fullName>
    </alternativeName>
    <alternativeName>
        <fullName evidence="5">rRNA (uridine-2'-O-)-methyltransferase</fullName>
    </alternativeName>
</protein>
<evidence type="ECO:0000256" key="1">
    <source>
        <dbReference type="ARBA" id="ARBA00022552"/>
    </source>
</evidence>
<comment type="caution">
    <text evidence="5">Lacks conserved residue(s) required for the propagation of feature annotation.</text>
</comment>
<dbReference type="HAMAP" id="MF_01547">
    <property type="entry name" value="RNA_methyltr_E"/>
    <property type="match status" value="1"/>
</dbReference>
<evidence type="ECO:0000259" key="7">
    <source>
        <dbReference type="Pfam" id="PF01728"/>
    </source>
</evidence>
<dbReference type="InterPro" id="IPR050082">
    <property type="entry name" value="RNA_methyltr_RlmE"/>
</dbReference>
<dbReference type="SUPFAM" id="SSF53335">
    <property type="entry name" value="S-adenosyl-L-methionine-dependent methyltransferases"/>
    <property type="match status" value="1"/>
</dbReference>
<keyword evidence="5" id="KW-0963">Cytoplasm</keyword>
<proteinExistence type="inferred from homology"/>
<name>A0A812EWY9_9ARCH</name>
<dbReference type="EC" id="2.1.1.166" evidence="5"/>
<sequence length="197" mass="22251">MKLLDAKRDHYRKLAKEHGYRSRATYKLLQLNNSYRIIGPGFYVVDLGCAPGGWTQIAVKLAGNRGKVVGVDTVYMDEIDGAHFIKGSVEDELVADEILEYLGARANAVICDISPHITGHWSMDHAKQISLNYSCSKIMDKILAPKGNALFKVFDGEYSVEFRDYLKKKFAKVHLRKPNASRKPSSEMYFVCLGYRP</sequence>
<organism evidence="8 9">
    <name type="scientific">Candidatus Nitrosotenuis uzonensis</name>
    <dbReference type="NCBI Taxonomy" id="1407055"/>
    <lineage>
        <taxon>Archaea</taxon>
        <taxon>Nitrososphaerota</taxon>
        <taxon>Candidatus Nitrosotenuis</taxon>
    </lineage>
</organism>
<evidence type="ECO:0000256" key="2">
    <source>
        <dbReference type="ARBA" id="ARBA00022603"/>
    </source>
</evidence>
<keyword evidence="1 5" id="KW-0698">rRNA processing</keyword>
<evidence type="ECO:0000256" key="3">
    <source>
        <dbReference type="ARBA" id="ARBA00022679"/>
    </source>
</evidence>
<dbReference type="PANTHER" id="PTHR10920">
    <property type="entry name" value="RIBOSOMAL RNA METHYLTRANSFERASE"/>
    <property type="match status" value="1"/>
</dbReference>
<feature type="active site" description="Proton acceptor" evidence="5 6">
    <location>
        <position position="152"/>
    </location>
</feature>
<accession>A0A812EWY9</accession>
<comment type="function">
    <text evidence="5">Specifically methylates the uridine in position 2552 of 23S rRNA at the 2'-O position of the ribose in the fully assembled 50S ribosomal subunit.</text>
</comment>
<dbReference type="Pfam" id="PF01728">
    <property type="entry name" value="FtsJ"/>
    <property type="match status" value="1"/>
</dbReference>
<dbReference type="GO" id="GO:0008650">
    <property type="term" value="F:rRNA (uridine-2'-O-)-methyltransferase activity"/>
    <property type="evidence" value="ECO:0007669"/>
    <property type="project" value="UniProtKB-UniRule"/>
</dbReference>
<dbReference type="RefSeq" id="WP_205099408.1">
    <property type="nucleotide sequence ID" value="NZ_CAJNAQ010000005.1"/>
</dbReference>
<dbReference type="PIRSF" id="PIRSF005461">
    <property type="entry name" value="23S_rRNA_mtase"/>
    <property type="match status" value="1"/>
</dbReference>